<dbReference type="EMBL" id="AAWL01000002">
    <property type="protein sequence ID" value="EAX48624.1"/>
    <property type="molecule type" value="Genomic_DNA"/>
</dbReference>
<evidence type="ECO:0000256" key="8">
    <source>
        <dbReference type="ARBA" id="ARBA00023136"/>
    </source>
</evidence>
<dbReference type="AlphaFoldDB" id="A1HMZ3"/>
<dbReference type="RefSeq" id="WP_007288395.1">
    <property type="nucleotide sequence ID" value="NZ_AAWL01000002.1"/>
</dbReference>
<evidence type="ECO:0000313" key="12">
    <source>
        <dbReference type="Proteomes" id="UP000005139"/>
    </source>
</evidence>
<keyword evidence="7 9" id="KW-1133">Transmembrane helix</keyword>
<protein>
    <recommendedName>
        <fullName evidence="9">Lipoprotein signal peptidase</fullName>
        <ecNumber evidence="9">3.4.23.36</ecNumber>
    </recommendedName>
    <alternativeName>
        <fullName evidence="9">Prolipoprotein signal peptidase</fullName>
    </alternativeName>
    <alternativeName>
        <fullName evidence="9">Signal peptidase II</fullName>
        <shortName evidence="9">SPase II</shortName>
    </alternativeName>
</protein>
<dbReference type="GO" id="GO:0004190">
    <property type="term" value="F:aspartic-type endopeptidase activity"/>
    <property type="evidence" value="ECO:0007669"/>
    <property type="project" value="UniProtKB-UniRule"/>
</dbReference>
<comment type="function">
    <text evidence="9">This protein specifically catalyzes the removal of signal peptides from prolipoproteins.</text>
</comment>
<dbReference type="PANTHER" id="PTHR33695">
    <property type="entry name" value="LIPOPROTEIN SIGNAL PEPTIDASE"/>
    <property type="match status" value="1"/>
</dbReference>
<evidence type="ECO:0000256" key="4">
    <source>
        <dbReference type="ARBA" id="ARBA00022692"/>
    </source>
</evidence>
<dbReference type="HAMAP" id="MF_00161">
    <property type="entry name" value="LspA"/>
    <property type="match status" value="1"/>
</dbReference>
<feature type="transmembrane region" description="Helical" evidence="9">
    <location>
        <begin position="58"/>
        <end position="75"/>
    </location>
</feature>
<comment type="caution">
    <text evidence="11">The sequence shown here is derived from an EMBL/GenBank/DDBJ whole genome shotgun (WGS) entry which is preliminary data.</text>
</comment>
<keyword evidence="4 9" id="KW-0812">Transmembrane</keyword>
<organism evidence="11 12">
    <name type="scientific">Thermosinus carboxydivorans Nor1</name>
    <dbReference type="NCBI Taxonomy" id="401526"/>
    <lineage>
        <taxon>Bacteria</taxon>
        <taxon>Bacillati</taxon>
        <taxon>Bacillota</taxon>
        <taxon>Negativicutes</taxon>
        <taxon>Selenomonadales</taxon>
        <taxon>Sporomusaceae</taxon>
        <taxon>Thermosinus</taxon>
    </lineage>
</organism>
<dbReference type="Proteomes" id="UP000005139">
    <property type="component" value="Unassembled WGS sequence"/>
</dbReference>
<evidence type="ECO:0000256" key="10">
    <source>
        <dbReference type="RuleBase" id="RU004181"/>
    </source>
</evidence>
<feature type="active site" evidence="9">
    <location>
        <position position="125"/>
    </location>
</feature>
<feature type="transmembrane region" description="Helical" evidence="9">
    <location>
        <begin position="33"/>
        <end position="53"/>
    </location>
</feature>
<evidence type="ECO:0000256" key="2">
    <source>
        <dbReference type="ARBA" id="ARBA00022475"/>
    </source>
</evidence>
<evidence type="ECO:0000256" key="9">
    <source>
        <dbReference type="HAMAP-Rule" id="MF_00161"/>
    </source>
</evidence>
<keyword evidence="5 9" id="KW-0064">Aspartyl protease</keyword>
<dbReference type="eggNOG" id="COG0597">
    <property type="taxonomic scope" value="Bacteria"/>
</dbReference>
<comment type="subcellular location">
    <subcellularLocation>
        <location evidence="9">Cell membrane</location>
        <topology evidence="9">Multi-pass membrane protein</topology>
    </subcellularLocation>
</comment>
<dbReference type="InterPro" id="IPR001872">
    <property type="entry name" value="Peptidase_A8"/>
</dbReference>
<evidence type="ECO:0000256" key="3">
    <source>
        <dbReference type="ARBA" id="ARBA00022670"/>
    </source>
</evidence>
<keyword evidence="12" id="KW-1185">Reference proteome</keyword>
<dbReference type="NCBIfam" id="TIGR00077">
    <property type="entry name" value="lspA"/>
    <property type="match status" value="1"/>
</dbReference>
<gene>
    <name evidence="9" type="primary">lspA</name>
    <name evidence="11" type="ORF">TcarDRAFT_2096</name>
</gene>
<name>A1HMZ3_9FIRM</name>
<feature type="active site" evidence="9">
    <location>
        <position position="111"/>
    </location>
</feature>
<keyword evidence="2 9" id="KW-1003">Cell membrane</keyword>
<comment type="pathway">
    <text evidence="9">Protein modification; lipoprotein biosynthesis (signal peptide cleavage).</text>
</comment>
<keyword evidence="11" id="KW-0449">Lipoprotein</keyword>
<dbReference type="Pfam" id="PF01252">
    <property type="entry name" value="Peptidase_A8"/>
    <property type="match status" value="1"/>
</dbReference>
<dbReference type="OrthoDB" id="9810259at2"/>
<evidence type="ECO:0000256" key="6">
    <source>
        <dbReference type="ARBA" id="ARBA00022801"/>
    </source>
</evidence>
<sequence>MPILLLAAGIVLLDQSSKIYVLSRMLPGDSIPIISGIFHITLVLNPGAAFGLFEHQRIFFIAVAALMLGAVAYYVPRIPTGMMLLRWGTGLMAGGAAGNVIDRIRTGYVVDFFDFRIWPVFNIADIAIVTGVACIIFTLLKSGQEKDDSLDK</sequence>
<keyword evidence="8 9" id="KW-0472">Membrane</keyword>
<comment type="catalytic activity">
    <reaction evidence="9">
        <text>Release of signal peptides from bacterial membrane prolipoproteins. Hydrolyzes -Xaa-Yaa-Zaa-|-(S,diacylglyceryl)Cys-, in which Xaa is hydrophobic (preferably Leu), and Yaa (Ala or Ser) and Zaa (Gly or Ala) have small, neutral side chains.</text>
        <dbReference type="EC" id="3.4.23.36"/>
    </reaction>
</comment>
<accession>A1HMZ3</accession>
<dbReference type="EC" id="3.4.23.36" evidence="9"/>
<comment type="caution">
    <text evidence="9">Lacks conserved residue(s) required for the propagation of feature annotation.</text>
</comment>
<evidence type="ECO:0000256" key="5">
    <source>
        <dbReference type="ARBA" id="ARBA00022750"/>
    </source>
</evidence>
<dbReference type="GO" id="GO:0005886">
    <property type="term" value="C:plasma membrane"/>
    <property type="evidence" value="ECO:0007669"/>
    <property type="project" value="UniProtKB-SubCell"/>
</dbReference>
<evidence type="ECO:0000256" key="1">
    <source>
        <dbReference type="ARBA" id="ARBA00006139"/>
    </source>
</evidence>
<feature type="transmembrane region" description="Helical" evidence="9">
    <location>
        <begin position="117"/>
        <end position="140"/>
    </location>
</feature>
<evidence type="ECO:0000256" key="7">
    <source>
        <dbReference type="ARBA" id="ARBA00022989"/>
    </source>
</evidence>
<reference evidence="11 12" key="2">
    <citation type="submission" date="2007-01" db="EMBL/GenBank/DDBJ databases">
        <title>Sequencing of the draft genome and assembly of Thermosinus carboxydivorans Nor1.</title>
        <authorList>
            <consortium name="US DOE Joint Genome Institute (JGI-PGF)"/>
            <person name="Copeland A."/>
            <person name="Lucas S."/>
            <person name="Lapidus A."/>
            <person name="Barry K."/>
            <person name="Glavina del Rio T."/>
            <person name="Dalin E."/>
            <person name="Tice H."/>
            <person name="Bruce D."/>
            <person name="Pitluck S."/>
            <person name="Richardson P."/>
        </authorList>
    </citation>
    <scope>NUCLEOTIDE SEQUENCE [LARGE SCALE GENOMIC DNA]</scope>
    <source>
        <strain evidence="11 12">Nor1</strain>
    </source>
</reference>
<keyword evidence="6 9" id="KW-0378">Hydrolase</keyword>
<dbReference type="PRINTS" id="PR00781">
    <property type="entry name" value="LIPOSIGPTASE"/>
</dbReference>
<dbReference type="PANTHER" id="PTHR33695:SF1">
    <property type="entry name" value="LIPOPROTEIN SIGNAL PEPTIDASE"/>
    <property type="match status" value="1"/>
</dbReference>
<comment type="similarity">
    <text evidence="1 9 10">Belongs to the peptidase A8 family.</text>
</comment>
<proteinExistence type="inferred from homology"/>
<dbReference type="GO" id="GO:0006508">
    <property type="term" value="P:proteolysis"/>
    <property type="evidence" value="ECO:0007669"/>
    <property type="project" value="UniProtKB-KW"/>
</dbReference>
<reference evidence="11 12" key="1">
    <citation type="submission" date="2007-01" db="EMBL/GenBank/DDBJ databases">
        <title>Annotation of the draft genome assembly of Thermosinus carboxydivorans Nor1.</title>
        <authorList>
            <consortium name="US DOE Joint Genome Institute (JGI-ORNL)"/>
            <person name="Larimer F."/>
            <person name="Land M."/>
            <person name="Hauser L."/>
        </authorList>
    </citation>
    <scope>NUCLEOTIDE SEQUENCE [LARGE SCALE GENOMIC DNA]</scope>
    <source>
        <strain evidence="11 12">Nor1</strain>
    </source>
</reference>
<evidence type="ECO:0000313" key="11">
    <source>
        <dbReference type="EMBL" id="EAX48624.1"/>
    </source>
</evidence>
<dbReference type="UniPathway" id="UPA00665"/>
<keyword evidence="3 9" id="KW-0645">Protease</keyword>